<gene>
    <name evidence="4" type="ORF">ACFP1K_34505</name>
</gene>
<name>A0ABW1NT77_9ACTN</name>
<accession>A0ABW1NT77</accession>
<evidence type="ECO:0000256" key="1">
    <source>
        <dbReference type="ARBA" id="ARBA00022676"/>
    </source>
</evidence>
<keyword evidence="1 4" id="KW-0328">Glycosyltransferase</keyword>
<organism evidence="4 5">
    <name type="scientific">Sphaerisporangium aureirubrum</name>
    <dbReference type="NCBI Taxonomy" id="1544736"/>
    <lineage>
        <taxon>Bacteria</taxon>
        <taxon>Bacillati</taxon>
        <taxon>Actinomycetota</taxon>
        <taxon>Actinomycetes</taxon>
        <taxon>Streptosporangiales</taxon>
        <taxon>Streptosporangiaceae</taxon>
        <taxon>Sphaerisporangium</taxon>
    </lineage>
</organism>
<dbReference type="InterPro" id="IPR050194">
    <property type="entry name" value="Glycosyltransferase_grp1"/>
</dbReference>
<dbReference type="SUPFAM" id="SSF53756">
    <property type="entry name" value="UDP-Glycosyltransferase/glycogen phosphorylase"/>
    <property type="match status" value="1"/>
</dbReference>
<evidence type="ECO:0000313" key="5">
    <source>
        <dbReference type="Proteomes" id="UP001596137"/>
    </source>
</evidence>
<dbReference type="PANTHER" id="PTHR45947">
    <property type="entry name" value="SULFOQUINOVOSYL TRANSFERASE SQD2"/>
    <property type="match status" value="1"/>
</dbReference>
<dbReference type="Pfam" id="PF13692">
    <property type="entry name" value="Glyco_trans_1_4"/>
    <property type="match status" value="1"/>
</dbReference>
<dbReference type="Gene3D" id="3.40.50.2000">
    <property type="entry name" value="Glycogen Phosphorylase B"/>
    <property type="match status" value="2"/>
</dbReference>
<reference evidence="5" key="1">
    <citation type="journal article" date="2019" name="Int. J. Syst. Evol. Microbiol.">
        <title>The Global Catalogue of Microorganisms (GCM) 10K type strain sequencing project: providing services to taxonomists for standard genome sequencing and annotation.</title>
        <authorList>
            <consortium name="The Broad Institute Genomics Platform"/>
            <consortium name="The Broad Institute Genome Sequencing Center for Infectious Disease"/>
            <person name="Wu L."/>
            <person name="Ma J."/>
        </authorList>
    </citation>
    <scope>NUCLEOTIDE SEQUENCE [LARGE SCALE GENOMIC DNA]</scope>
    <source>
        <strain evidence="5">JCM 30346</strain>
    </source>
</reference>
<dbReference type="Proteomes" id="UP001596137">
    <property type="component" value="Unassembled WGS sequence"/>
</dbReference>
<dbReference type="CDD" id="cd03801">
    <property type="entry name" value="GT4_PimA-like"/>
    <property type="match status" value="1"/>
</dbReference>
<comment type="caution">
    <text evidence="4">The sequence shown here is derived from an EMBL/GenBank/DDBJ whole genome shotgun (WGS) entry which is preliminary data.</text>
</comment>
<dbReference type="EC" id="2.4.-.-" evidence="4"/>
<dbReference type="Pfam" id="PF13579">
    <property type="entry name" value="Glyco_trans_4_4"/>
    <property type="match status" value="1"/>
</dbReference>
<evidence type="ECO:0000259" key="3">
    <source>
        <dbReference type="Pfam" id="PF13579"/>
    </source>
</evidence>
<protein>
    <submittedName>
        <fullName evidence="4">Glycosyltransferase family 4 protein</fullName>
        <ecNumber evidence="4">2.4.-.-</ecNumber>
    </submittedName>
</protein>
<evidence type="ECO:0000313" key="4">
    <source>
        <dbReference type="EMBL" id="MFC6086325.1"/>
    </source>
</evidence>
<feature type="domain" description="Glycosyltransferase subfamily 4-like N-terminal" evidence="3">
    <location>
        <begin position="31"/>
        <end position="168"/>
    </location>
</feature>
<dbReference type="EMBL" id="JBHSRF010000083">
    <property type="protein sequence ID" value="MFC6086325.1"/>
    <property type="molecule type" value="Genomic_DNA"/>
</dbReference>
<dbReference type="GO" id="GO:0016757">
    <property type="term" value="F:glycosyltransferase activity"/>
    <property type="evidence" value="ECO:0007669"/>
    <property type="project" value="UniProtKB-KW"/>
</dbReference>
<dbReference type="RefSeq" id="WP_380761401.1">
    <property type="nucleotide sequence ID" value="NZ_JBHSRF010000083.1"/>
</dbReference>
<dbReference type="InterPro" id="IPR028098">
    <property type="entry name" value="Glyco_trans_4-like_N"/>
</dbReference>
<keyword evidence="5" id="KW-1185">Reference proteome</keyword>
<evidence type="ECO:0000256" key="2">
    <source>
        <dbReference type="ARBA" id="ARBA00022679"/>
    </source>
</evidence>
<proteinExistence type="predicted"/>
<dbReference type="PANTHER" id="PTHR45947:SF3">
    <property type="entry name" value="SULFOQUINOVOSYL TRANSFERASE SQD2"/>
    <property type="match status" value="1"/>
</dbReference>
<keyword evidence="2 4" id="KW-0808">Transferase</keyword>
<sequence length="382" mass="40140">MTAGTEPVGPGVSVLVVGSNPLPDGDSNLTVARGLADRLGGRYDFVVPRGPAEEGRLDMHPVHVHRVQAGGRLNYLVAARRALDDVAGGTWQVLMSSNPLAAMVVESSRARRTRPHIFHVQGEIVRPGPEYGGPLKRLAIAAATHLGVRRASGVRVVSESLRAAVASRAACPVAVIGSRVDTRLFHPDAAGRGSGGPHAVMVGGLEDVKNHITVLRAWPGVVAEVPGARLLVVGDGRWRARLEAEAAALGVRDLVELRGWVPHALVPGLLASARCLVHPSWSEGRPRAVLEGMACGLPVVCSDIAAHREIVPPRAGRLVPPGDVRGFAAAIARILRDPAGAALMGGYGRELVARDHDHATSLDRYADFIRAVAASHRGTSGR</sequence>